<dbReference type="PANTHER" id="PTHR34070:SF1">
    <property type="entry name" value="DNA ALKYLATION REPAIR PROTEIN"/>
    <property type="match status" value="1"/>
</dbReference>
<evidence type="ECO:0000313" key="1">
    <source>
        <dbReference type="EMBL" id="UYW01623.1"/>
    </source>
</evidence>
<accession>A0ABY6LZ70</accession>
<name>A0ABY6LZ70_9FLAO</name>
<dbReference type="PANTHER" id="PTHR34070">
    <property type="entry name" value="ARMADILLO-TYPE FOLD"/>
    <property type="match status" value="1"/>
</dbReference>
<protein>
    <submittedName>
        <fullName evidence="1">DNA alkylation repair protein</fullName>
    </submittedName>
</protein>
<dbReference type="InterPro" id="IPR016024">
    <property type="entry name" value="ARM-type_fold"/>
</dbReference>
<sequence>MHKDVVYAEKMDRLMNYSHPFAGIPNHLRLRIVKYLYPDFKHEIETELLDIVAHLFAKQEREFHYVALDLIKKNLDALYRIEYFSFIKDLAEQKPNWDTIDIYAKDILGKYLQRIPELTQTFVNLFINSNNEWKIRSIILFQVNYKQKTNKNLLFLICLKFIDTKNYMIHSAMVWALKEYQKINPEEVANFIKKNDFLLIYNRKIDTELTIVQRLVQSLEIKKTVYI</sequence>
<dbReference type="Pfam" id="PF08713">
    <property type="entry name" value="DNA_alkylation"/>
    <property type="match status" value="1"/>
</dbReference>
<keyword evidence="2" id="KW-1185">Reference proteome</keyword>
<proteinExistence type="predicted"/>
<dbReference type="SUPFAM" id="SSF48371">
    <property type="entry name" value="ARM repeat"/>
    <property type="match status" value="1"/>
</dbReference>
<gene>
    <name evidence="1" type="ORF">K5I29_01480</name>
</gene>
<evidence type="ECO:0000313" key="2">
    <source>
        <dbReference type="Proteomes" id="UP001163328"/>
    </source>
</evidence>
<organism evidence="1 2">
    <name type="scientific">Flavobacterium agricola</name>
    <dbReference type="NCBI Taxonomy" id="2870839"/>
    <lineage>
        <taxon>Bacteria</taxon>
        <taxon>Pseudomonadati</taxon>
        <taxon>Bacteroidota</taxon>
        <taxon>Flavobacteriia</taxon>
        <taxon>Flavobacteriales</taxon>
        <taxon>Flavobacteriaceae</taxon>
        <taxon>Flavobacterium</taxon>
    </lineage>
</organism>
<reference evidence="1" key="1">
    <citation type="submission" date="2021-08" db="EMBL/GenBank/DDBJ databases">
        <title>Flavobacterium sp. strain CC-SYL302.</title>
        <authorList>
            <person name="Lin S.-Y."/>
            <person name="Lee T.-H."/>
            <person name="Young C.-C."/>
        </authorList>
    </citation>
    <scope>NUCLEOTIDE SEQUENCE</scope>
    <source>
        <strain evidence="1">CC-SYL302</strain>
    </source>
</reference>
<dbReference type="InterPro" id="IPR014825">
    <property type="entry name" value="DNA_alkylation"/>
</dbReference>
<dbReference type="Gene3D" id="1.25.10.90">
    <property type="match status" value="1"/>
</dbReference>
<dbReference type="Proteomes" id="UP001163328">
    <property type="component" value="Chromosome"/>
</dbReference>
<dbReference type="EMBL" id="CP081495">
    <property type="protein sequence ID" value="UYW01623.1"/>
    <property type="molecule type" value="Genomic_DNA"/>
</dbReference>